<dbReference type="Proteomes" id="UP000218209">
    <property type="component" value="Unassembled WGS sequence"/>
</dbReference>
<sequence>MDGFPFDFYAVVRAVGALPDTLADGVRQWMEMVNADG</sequence>
<dbReference type="OrthoDB" id="422220at2759"/>
<keyword evidence="2" id="KW-1185">Reference proteome</keyword>
<reference evidence="1 2" key="1">
    <citation type="submission" date="2017-03" db="EMBL/GenBank/DDBJ databases">
        <title>WGS assembly of Porphyra umbilicalis.</title>
        <authorList>
            <person name="Brawley S.H."/>
            <person name="Blouin N.A."/>
            <person name="Ficko-Blean E."/>
            <person name="Wheeler G.L."/>
            <person name="Lohr M."/>
            <person name="Goodson H.V."/>
            <person name="Jenkins J.W."/>
            <person name="Blaby-Haas C.E."/>
            <person name="Helliwell K.E."/>
            <person name="Chan C."/>
            <person name="Marriage T."/>
            <person name="Bhattacharya D."/>
            <person name="Klein A.S."/>
            <person name="Badis Y."/>
            <person name="Brodie J."/>
            <person name="Cao Y."/>
            <person name="Collen J."/>
            <person name="Dittami S.M."/>
            <person name="Gachon C.M."/>
            <person name="Green B.R."/>
            <person name="Karpowicz S."/>
            <person name="Kim J.W."/>
            <person name="Kudahl U."/>
            <person name="Lin S."/>
            <person name="Michel G."/>
            <person name="Mittag M."/>
            <person name="Olson B.J."/>
            <person name="Pangilinan J."/>
            <person name="Peng Y."/>
            <person name="Qiu H."/>
            <person name="Shu S."/>
            <person name="Singer J.T."/>
            <person name="Smith A.G."/>
            <person name="Sprecher B.N."/>
            <person name="Wagner V."/>
            <person name="Wang W."/>
            <person name="Wang Z.-Y."/>
            <person name="Yan J."/>
            <person name="Yarish C."/>
            <person name="Zoeuner-Riek S."/>
            <person name="Zhuang Y."/>
            <person name="Zou Y."/>
            <person name="Lindquist E.A."/>
            <person name="Grimwood J."/>
            <person name="Barry K."/>
            <person name="Rokhsar D.S."/>
            <person name="Schmutz J."/>
            <person name="Stiller J.W."/>
            <person name="Grossman A.R."/>
            <person name="Prochnik S.E."/>
        </authorList>
    </citation>
    <scope>NUCLEOTIDE SEQUENCE [LARGE SCALE GENOMIC DNA]</scope>
    <source>
        <strain evidence="1">4086291</strain>
    </source>
</reference>
<protein>
    <submittedName>
        <fullName evidence="1">Uncharacterized protein</fullName>
    </submittedName>
</protein>
<accession>A0A1X6NIQ6</accession>
<gene>
    <name evidence="1" type="ORF">BU14_2661s0001</name>
</gene>
<dbReference type="EMBL" id="KV920436">
    <property type="protein sequence ID" value="OSX68511.1"/>
    <property type="molecule type" value="Genomic_DNA"/>
</dbReference>
<evidence type="ECO:0000313" key="1">
    <source>
        <dbReference type="EMBL" id="OSX68511.1"/>
    </source>
</evidence>
<organism evidence="1 2">
    <name type="scientific">Porphyra umbilicalis</name>
    <name type="common">Purple laver</name>
    <name type="synonym">Red alga</name>
    <dbReference type="NCBI Taxonomy" id="2786"/>
    <lineage>
        <taxon>Eukaryota</taxon>
        <taxon>Rhodophyta</taxon>
        <taxon>Bangiophyceae</taxon>
        <taxon>Bangiales</taxon>
        <taxon>Bangiaceae</taxon>
        <taxon>Porphyra</taxon>
    </lineage>
</organism>
<dbReference type="AlphaFoldDB" id="A0A1X6NIQ6"/>
<name>A0A1X6NIQ6_PORUM</name>
<proteinExistence type="predicted"/>
<evidence type="ECO:0000313" key="2">
    <source>
        <dbReference type="Proteomes" id="UP000218209"/>
    </source>
</evidence>